<dbReference type="AlphaFoldDB" id="A0A4C2A5Z6"/>
<accession>A0A4C2A5Z6</accession>
<reference evidence="1 2" key="1">
    <citation type="journal article" date="2019" name="Commun. Biol.">
        <title>The bagworm genome reveals a unique fibroin gene that provides high tensile strength.</title>
        <authorList>
            <person name="Kono N."/>
            <person name="Nakamura H."/>
            <person name="Ohtoshi R."/>
            <person name="Tomita M."/>
            <person name="Numata K."/>
            <person name="Arakawa K."/>
        </authorList>
    </citation>
    <scope>NUCLEOTIDE SEQUENCE [LARGE SCALE GENOMIC DNA]</scope>
</reference>
<protein>
    <submittedName>
        <fullName evidence="1">Uncharacterized protein</fullName>
    </submittedName>
</protein>
<evidence type="ECO:0000313" key="2">
    <source>
        <dbReference type="Proteomes" id="UP000299102"/>
    </source>
</evidence>
<evidence type="ECO:0000313" key="1">
    <source>
        <dbReference type="EMBL" id="GBP94415.1"/>
    </source>
</evidence>
<dbReference type="EMBL" id="BGZK01002502">
    <property type="protein sequence ID" value="GBP94415.1"/>
    <property type="molecule type" value="Genomic_DNA"/>
</dbReference>
<organism evidence="1 2">
    <name type="scientific">Eumeta variegata</name>
    <name type="common">Bagworm moth</name>
    <name type="synonym">Eumeta japonica</name>
    <dbReference type="NCBI Taxonomy" id="151549"/>
    <lineage>
        <taxon>Eukaryota</taxon>
        <taxon>Metazoa</taxon>
        <taxon>Ecdysozoa</taxon>
        <taxon>Arthropoda</taxon>
        <taxon>Hexapoda</taxon>
        <taxon>Insecta</taxon>
        <taxon>Pterygota</taxon>
        <taxon>Neoptera</taxon>
        <taxon>Endopterygota</taxon>
        <taxon>Lepidoptera</taxon>
        <taxon>Glossata</taxon>
        <taxon>Ditrysia</taxon>
        <taxon>Tineoidea</taxon>
        <taxon>Psychidae</taxon>
        <taxon>Oiketicinae</taxon>
        <taxon>Eumeta</taxon>
    </lineage>
</organism>
<name>A0A4C2A5Z6_EUMVA</name>
<dbReference type="Proteomes" id="UP000299102">
    <property type="component" value="Unassembled WGS sequence"/>
</dbReference>
<proteinExistence type="predicted"/>
<gene>
    <name evidence="1" type="ORF">EVAR_68200_1</name>
</gene>
<keyword evidence="2" id="KW-1185">Reference proteome</keyword>
<sequence length="80" mass="8590">MVGDCYGAVTVGMMVWRPLRMERSVKCRCAPAGSHKTRVLGSAAVAMSSGALKSSRDVRSDICVDCLQLGLYPEGVRVRS</sequence>
<comment type="caution">
    <text evidence="1">The sequence shown here is derived from an EMBL/GenBank/DDBJ whole genome shotgun (WGS) entry which is preliminary data.</text>
</comment>